<dbReference type="GO" id="GO:0005886">
    <property type="term" value="C:plasma membrane"/>
    <property type="evidence" value="ECO:0007669"/>
    <property type="project" value="UniProtKB-SubCell"/>
</dbReference>
<feature type="domain" description="Major facilitator superfamily (MFS) profile" evidence="7">
    <location>
        <begin position="15"/>
        <end position="402"/>
    </location>
</feature>
<evidence type="ECO:0000256" key="5">
    <source>
        <dbReference type="ARBA" id="ARBA00023136"/>
    </source>
</evidence>
<accession>A0A382B5M0</accession>
<gene>
    <name evidence="8" type="ORF">METZ01_LOCUS161922</name>
</gene>
<evidence type="ECO:0000256" key="4">
    <source>
        <dbReference type="ARBA" id="ARBA00022989"/>
    </source>
</evidence>
<evidence type="ECO:0000259" key="7">
    <source>
        <dbReference type="PROSITE" id="PS50850"/>
    </source>
</evidence>
<feature type="transmembrane region" description="Helical" evidence="6">
    <location>
        <begin position="217"/>
        <end position="241"/>
    </location>
</feature>
<feature type="transmembrane region" description="Helical" evidence="6">
    <location>
        <begin position="310"/>
        <end position="336"/>
    </location>
</feature>
<evidence type="ECO:0000256" key="2">
    <source>
        <dbReference type="ARBA" id="ARBA00022475"/>
    </source>
</evidence>
<comment type="subcellular location">
    <subcellularLocation>
        <location evidence="1">Cell membrane</location>
        <topology evidence="1">Multi-pass membrane protein</topology>
    </subcellularLocation>
</comment>
<organism evidence="8">
    <name type="scientific">marine metagenome</name>
    <dbReference type="NCBI Taxonomy" id="408172"/>
    <lineage>
        <taxon>unclassified sequences</taxon>
        <taxon>metagenomes</taxon>
        <taxon>ecological metagenomes</taxon>
    </lineage>
</organism>
<dbReference type="InterPro" id="IPR020846">
    <property type="entry name" value="MFS_dom"/>
</dbReference>
<dbReference type="SUPFAM" id="SSF103473">
    <property type="entry name" value="MFS general substrate transporter"/>
    <property type="match status" value="1"/>
</dbReference>
<dbReference type="PANTHER" id="PTHR43124:SF3">
    <property type="entry name" value="CHLORAMPHENICOL EFFLUX PUMP RV0191"/>
    <property type="match status" value="1"/>
</dbReference>
<dbReference type="InterPro" id="IPR050189">
    <property type="entry name" value="MFS_Efflux_Transporters"/>
</dbReference>
<dbReference type="GO" id="GO:0022857">
    <property type="term" value="F:transmembrane transporter activity"/>
    <property type="evidence" value="ECO:0007669"/>
    <property type="project" value="InterPro"/>
</dbReference>
<evidence type="ECO:0000256" key="6">
    <source>
        <dbReference type="SAM" id="Phobius"/>
    </source>
</evidence>
<dbReference type="PROSITE" id="PS50850">
    <property type="entry name" value="MFS"/>
    <property type="match status" value="1"/>
</dbReference>
<evidence type="ECO:0000256" key="1">
    <source>
        <dbReference type="ARBA" id="ARBA00004651"/>
    </source>
</evidence>
<feature type="transmembrane region" description="Helical" evidence="6">
    <location>
        <begin position="53"/>
        <end position="70"/>
    </location>
</feature>
<feature type="transmembrane region" description="Helical" evidence="6">
    <location>
        <begin position="373"/>
        <end position="394"/>
    </location>
</feature>
<feature type="transmembrane region" description="Helical" evidence="6">
    <location>
        <begin position="253"/>
        <end position="271"/>
    </location>
</feature>
<feature type="transmembrane region" description="Helical" evidence="6">
    <location>
        <begin position="12"/>
        <end position="33"/>
    </location>
</feature>
<feature type="transmembrane region" description="Helical" evidence="6">
    <location>
        <begin position="348"/>
        <end position="367"/>
    </location>
</feature>
<keyword evidence="2" id="KW-1003">Cell membrane</keyword>
<dbReference type="InterPro" id="IPR011701">
    <property type="entry name" value="MFS"/>
</dbReference>
<name>A0A382B5M0_9ZZZZ</name>
<dbReference type="InterPro" id="IPR036259">
    <property type="entry name" value="MFS_trans_sf"/>
</dbReference>
<keyword evidence="5 6" id="KW-0472">Membrane</keyword>
<keyword evidence="3 6" id="KW-0812">Transmembrane</keyword>
<feature type="transmembrane region" description="Helical" evidence="6">
    <location>
        <begin position="283"/>
        <end position="304"/>
    </location>
</feature>
<reference evidence="8" key="1">
    <citation type="submission" date="2018-05" db="EMBL/GenBank/DDBJ databases">
        <authorList>
            <person name="Lanie J.A."/>
            <person name="Ng W.-L."/>
            <person name="Kazmierczak K.M."/>
            <person name="Andrzejewski T.M."/>
            <person name="Davidsen T.M."/>
            <person name="Wayne K.J."/>
            <person name="Tettelin H."/>
            <person name="Glass J.I."/>
            <person name="Rusch D."/>
            <person name="Podicherti R."/>
            <person name="Tsui H.-C.T."/>
            <person name="Winkler M.E."/>
        </authorList>
    </citation>
    <scope>NUCLEOTIDE SEQUENCE</scope>
</reference>
<feature type="transmembrane region" description="Helical" evidence="6">
    <location>
        <begin position="106"/>
        <end position="127"/>
    </location>
</feature>
<feature type="transmembrane region" description="Helical" evidence="6">
    <location>
        <begin position="139"/>
        <end position="161"/>
    </location>
</feature>
<keyword evidence="4 6" id="KW-1133">Transmembrane helix</keyword>
<evidence type="ECO:0000256" key="3">
    <source>
        <dbReference type="ARBA" id="ARBA00022692"/>
    </source>
</evidence>
<dbReference type="PANTHER" id="PTHR43124">
    <property type="entry name" value="PURINE EFFLUX PUMP PBUE"/>
    <property type="match status" value="1"/>
</dbReference>
<feature type="transmembrane region" description="Helical" evidence="6">
    <location>
        <begin position="82"/>
        <end position="100"/>
    </location>
</feature>
<dbReference type="EMBL" id="UINC01028307">
    <property type="protein sequence ID" value="SVB09068.1"/>
    <property type="molecule type" value="Genomic_DNA"/>
</dbReference>
<protein>
    <recommendedName>
        <fullName evidence="7">Major facilitator superfamily (MFS) profile domain-containing protein</fullName>
    </recommendedName>
</protein>
<sequence>MEPSSRKTGPVASAPIWLLILTMGCGAVGLTIISPSLKSVAEEFDVDSATAQFLLSGYFIAIASSQLIYGPMSDRYGRRKPLLIGMGLYAMGGILGVYAASITTLIYARILQGLGAAATVSIVRAIINDSYDRTKGASVFATISAVMVIAPIFSFISGGLVDEMIGWKGTMVIIALAGGLSLVSNYFFLNETNLNPMGKIVPRLLISEYYELFSNRLFLAFVIASACSVGIFLCMIGFVPYEYSRQGLSPGEIGVWFAATPVGYMFGNFITRWMAQKWGLESMTLIGSIICFLSIGLLFLMTMGELQNPFLISFTGLVMGFSAGLVIPNATMGAIASAGRLAGSASGFTGALQMGFGVIGGSMIAAVGGYELFHLGLLIIILMAVLGVAASLMAKSIPLSETARS</sequence>
<dbReference type="AlphaFoldDB" id="A0A382B5M0"/>
<dbReference type="CDD" id="cd17320">
    <property type="entry name" value="MFS_MdfA_MDR_like"/>
    <property type="match status" value="1"/>
</dbReference>
<dbReference type="Pfam" id="PF07690">
    <property type="entry name" value="MFS_1"/>
    <property type="match status" value="1"/>
</dbReference>
<proteinExistence type="predicted"/>
<dbReference type="PROSITE" id="PS51257">
    <property type="entry name" value="PROKAR_LIPOPROTEIN"/>
    <property type="match status" value="1"/>
</dbReference>
<evidence type="ECO:0000313" key="8">
    <source>
        <dbReference type="EMBL" id="SVB09068.1"/>
    </source>
</evidence>
<dbReference type="Gene3D" id="1.20.1720.10">
    <property type="entry name" value="Multidrug resistance protein D"/>
    <property type="match status" value="1"/>
</dbReference>
<feature type="transmembrane region" description="Helical" evidence="6">
    <location>
        <begin position="167"/>
        <end position="189"/>
    </location>
</feature>